<dbReference type="Pfam" id="PF03901">
    <property type="entry name" value="Glyco_transf_22"/>
    <property type="match status" value="1"/>
</dbReference>
<feature type="transmembrane region" description="Helical" evidence="9">
    <location>
        <begin position="352"/>
        <end position="371"/>
    </location>
</feature>
<dbReference type="Proteomes" id="UP000321635">
    <property type="component" value="Unassembled WGS sequence"/>
</dbReference>
<feature type="transmembrane region" description="Helical" evidence="9">
    <location>
        <begin position="12"/>
        <end position="33"/>
    </location>
</feature>
<dbReference type="EMBL" id="BJYF01000008">
    <property type="protein sequence ID" value="GEN59767.1"/>
    <property type="molecule type" value="Genomic_DNA"/>
</dbReference>
<proteinExistence type="predicted"/>
<evidence type="ECO:0000256" key="8">
    <source>
        <dbReference type="ARBA" id="ARBA00023136"/>
    </source>
</evidence>
<evidence type="ECO:0000256" key="6">
    <source>
        <dbReference type="ARBA" id="ARBA00022824"/>
    </source>
</evidence>
<comment type="caution">
    <text evidence="10">The sequence shown here is derived from an EMBL/GenBank/DDBJ whole genome shotgun (WGS) entry which is preliminary data.</text>
</comment>
<dbReference type="GO" id="GO:0000030">
    <property type="term" value="F:mannosyltransferase activity"/>
    <property type="evidence" value="ECO:0007669"/>
    <property type="project" value="TreeGrafter"/>
</dbReference>
<evidence type="ECO:0000313" key="11">
    <source>
        <dbReference type="Proteomes" id="UP000321635"/>
    </source>
</evidence>
<keyword evidence="11" id="KW-1185">Reference proteome</keyword>
<feature type="transmembrane region" description="Helical" evidence="9">
    <location>
        <begin position="123"/>
        <end position="142"/>
    </location>
</feature>
<feature type="transmembrane region" description="Helical" evidence="9">
    <location>
        <begin position="319"/>
        <end position="340"/>
    </location>
</feature>
<keyword evidence="7 9" id="KW-1133">Transmembrane helix</keyword>
<feature type="transmembrane region" description="Helical" evidence="9">
    <location>
        <begin position="175"/>
        <end position="196"/>
    </location>
</feature>
<dbReference type="PANTHER" id="PTHR22760">
    <property type="entry name" value="GLYCOSYLTRANSFERASE"/>
    <property type="match status" value="1"/>
</dbReference>
<keyword evidence="8 9" id="KW-0472">Membrane</keyword>
<evidence type="ECO:0000313" key="10">
    <source>
        <dbReference type="EMBL" id="GEN59767.1"/>
    </source>
</evidence>
<sequence length="488" mass="53960">MFRVGRSDIRSLPISLTLLASALMIRILLAILYPGGARADEIFQYLEPALRRAGHHAVTTWDWREGIRSWLVPGAISKIIEVEDALGVARSPLIVRILFSIASLMVAAVFLLHGWLQDKQRGLWICGVAGALWPDIACASFRTLGETLGGNFLATGVILANITAVFYKDASRRRVFILLATSSMLLGTATAVRFQFGPAALFAIALTTWQLGLRRSFFPLVSGFLPPIALLGLVDGLTLSYPFQSVFHNYYVNSVMGVADTFGCRSPFFYLYKITTYWGAATVPVCFLISRTPAAARSPLLSAIFLIFYHSTIPHKEISFIYPATPLLILCASTSLAHMLRVKGSEVLRRAIVAEVLICVSVFISTFAPHLKEKSDPVKLQILANKKKDMCGLAILDSDKTWGAFGGYSYMRSGKALYLFTTPAEVAVNASRYDYLIGKKTISIFEPDFEIVSCHDQFCLYKTGKSCENTSDYDQFSRKLKTLESPHI</sequence>
<evidence type="ECO:0000256" key="2">
    <source>
        <dbReference type="ARBA" id="ARBA00004586"/>
    </source>
</evidence>
<organism evidence="10 11">
    <name type="scientific">Acetobacter nitrogenifigens DSM 23921 = NBRC 105050</name>
    <dbReference type="NCBI Taxonomy" id="1120919"/>
    <lineage>
        <taxon>Bacteria</taxon>
        <taxon>Pseudomonadati</taxon>
        <taxon>Pseudomonadota</taxon>
        <taxon>Alphaproteobacteria</taxon>
        <taxon>Acetobacterales</taxon>
        <taxon>Acetobacteraceae</taxon>
        <taxon>Acetobacter</taxon>
    </lineage>
</organism>
<evidence type="ECO:0000256" key="4">
    <source>
        <dbReference type="ARBA" id="ARBA00022679"/>
    </source>
</evidence>
<dbReference type="GO" id="GO:0012505">
    <property type="term" value="C:endomembrane system"/>
    <property type="evidence" value="ECO:0007669"/>
    <property type="project" value="UniProtKB-SubCell"/>
</dbReference>
<keyword evidence="6" id="KW-0256">Endoplasmic reticulum</keyword>
<accession>A0A511X9Y0</accession>
<feature type="transmembrane region" description="Helical" evidence="9">
    <location>
        <begin position="148"/>
        <end position="168"/>
    </location>
</feature>
<keyword evidence="3" id="KW-0328">Glycosyltransferase</keyword>
<evidence type="ECO:0008006" key="12">
    <source>
        <dbReference type="Google" id="ProtNLM"/>
    </source>
</evidence>
<gene>
    <name evidence="10" type="ORF">ANI02nite_16510</name>
</gene>
<name>A0A511X9Y0_9PROT</name>
<reference evidence="10 11" key="1">
    <citation type="submission" date="2019-07" db="EMBL/GenBank/DDBJ databases">
        <title>Whole genome shotgun sequence of Acetobacter nitrogenifigens NBRC 105050.</title>
        <authorList>
            <person name="Hosoyama A."/>
            <person name="Uohara A."/>
            <person name="Ohji S."/>
            <person name="Ichikawa N."/>
        </authorList>
    </citation>
    <scope>NUCLEOTIDE SEQUENCE [LARGE SCALE GENOMIC DNA]</scope>
    <source>
        <strain evidence="10 11">NBRC 105050</strain>
    </source>
</reference>
<dbReference type="InterPro" id="IPR005599">
    <property type="entry name" value="GPI_mannosylTrfase"/>
</dbReference>
<dbReference type="RefSeq" id="WP_026399262.1">
    <property type="nucleotide sequence ID" value="NZ_BAPG01000121.1"/>
</dbReference>
<feature type="transmembrane region" description="Helical" evidence="9">
    <location>
        <begin position="93"/>
        <end position="116"/>
    </location>
</feature>
<evidence type="ECO:0000256" key="5">
    <source>
        <dbReference type="ARBA" id="ARBA00022692"/>
    </source>
</evidence>
<dbReference type="AlphaFoldDB" id="A0A511X9Y0"/>
<evidence type="ECO:0000256" key="1">
    <source>
        <dbReference type="ARBA" id="ARBA00004127"/>
    </source>
</evidence>
<keyword evidence="5 9" id="KW-0812">Transmembrane</keyword>
<evidence type="ECO:0000256" key="7">
    <source>
        <dbReference type="ARBA" id="ARBA00022989"/>
    </source>
</evidence>
<feature type="transmembrane region" description="Helical" evidence="9">
    <location>
        <begin position="216"/>
        <end position="234"/>
    </location>
</feature>
<evidence type="ECO:0000256" key="9">
    <source>
        <dbReference type="SAM" id="Phobius"/>
    </source>
</evidence>
<feature type="transmembrane region" description="Helical" evidence="9">
    <location>
        <begin position="294"/>
        <end position="313"/>
    </location>
</feature>
<dbReference type="OrthoDB" id="5493835at2"/>
<evidence type="ECO:0000256" key="3">
    <source>
        <dbReference type="ARBA" id="ARBA00022676"/>
    </source>
</evidence>
<protein>
    <recommendedName>
        <fullName evidence="12">Mannosyltransferase</fullName>
    </recommendedName>
</protein>
<keyword evidence="4" id="KW-0808">Transferase</keyword>
<dbReference type="STRING" id="1120919.GCA_000429165_02223"/>
<comment type="subcellular location">
    <subcellularLocation>
        <location evidence="1">Endomembrane system</location>
        <topology evidence="1">Multi-pass membrane protein</topology>
    </subcellularLocation>
    <subcellularLocation>
        <location evidence="2">Endoplasmic reticulum membrane</location>
    </subcellularLocation>
</comment>